<feature type="region of interest" description="Disordered" evidence="1">
    <location>
        <begin position="499"/>
        <end position="542"/>
    </location>
</feature>
<dbReference type="GO" id="GO:0070124">
    <property type="term" value="P:mitochondrial translational initiation"/>
    <property type="evidence" value="ECO:0007669"/>
    <property type="project" value="TreeGrafter"/>
</dbReference>
<dbReference type="AlphaFoldDB" id="A0A6A6NTS9"/>
<reference evidence="2" key="1">
    <citation type="journal article" date="2020" name="Stud. Mycol.">
        <title>101 Dothideomycetes genomes: a test case for predicting lifestyles and emergence of pathogens.</title>
        <authorList>
            <person name="Haridas S."/>
            <person name="Albert R."/>
            <person name="Binder M."/>
            <person name="Bloem J."/>
            <person name="Labutti K."/>
            <person name="Salamov A."/>
            <person name="Andreopoulos B."/>
            <person name="Baker S."/>
            <person name="Barry K."/>
            <person name="Bills G."/>
            <person name="Bluhm B."/>
            <person name="Cannon C."/>
            <person name="Castanera R."/>
            <person name="Culley D."/>
            <person name="Daum C."/>
            <person name="Ezra D."/>
            <person name="Gonzalez J."/>
            <person name="Henrissat B."/>
            <person name="Kuo A."/>
            <person name="Liang C."/>
            <person name="Lipzen A."/>
            <person name="Lutzoni F."/>
            <person name="Magnuson J."/>
            <person name="Mondo S."/>
            <person name="Nolan M."/>
            <person name="Ohm R."/>
            <person name="Pangilinan J."/>
            <person name="Park H.-J."/>
            <person name="Ramirez L."/>
            <person name="Alfaro M."/>
            <person name="Sun H."/>
            <person name="Tritt A."/>
            <person name="Yoshinaga Y."/>
            <person name="Zwiers L.-H."/>
            <person name="Turgeon B."/>
            <person name="Goodwin S."/>
            <person name="Spatafora J."/>
            <person name="Crous P."/>
            <person name="Grigoriev I."/>
        </authorList>
    </citation>
    <scope>NUCLEOTIDE SEQUENCE</scope>
    <source>
        <strain evidence="2">ATCC 16933</strain>
    </source>
</reference>
<dbReference type="EMBL" id="MU001688">
    <property type="protein sequence ID" value="KAF2455175.1"/>
    <property type="molecule type" value="Genomic_DNA"/>
</dbReference>
<evidence type="ECO:0000313" key="2">
    <source>
        <dbReference type="EMBL" id="KAF2455175.1"/>
    </source>
</evidence>
<dbReference type="GO" id="GO:0003735">
    <property type="term" value="F:structural constituent of ribosome"/>
    <property type="evidence" value="ECO:0007669"/>
    <property type="project" value="TreeGrafter"/>
</dbReference>
<sequence>MAAATRHVSPTAQLLRSSRLFALPSAIPPPPDSQLGAGGGGGSGSSAASRTRPRSDTATQPYPTRQAIATPESSLARGDWGLKRRLPLRSTTSSSAPTFVVKRHDTLEHITDYETAGPHVMSLRKWQEMDVPVAADVPQTRITQVPGFRSAFEPELDNTVVPGEGAATAAGERPGAVARWKFEGPLLNQLSNEEFEFYIRTRVRARKAEFLSHLKAHFRQKDIKALRARLTAEGAAAEEDLDPATLEARVPQLSDEAFLDKLRLLRSDLSLHSELAGLLSRFLDLPSAAAPPTASAADRRARADAFERASYATFDDDSATATASSSAAAGAQAAGAARPRTHPSAGLSYLRASSVTANHASLGPQASRAPVLARVLHARDSSLGQFRNARVGVAGFVAVDLRQKPLGGAAQAGAGDGLDVSDFAAPGGRKVWAVPRRALVAGTGAVRLDVEGAGVEAVAVAEGRLAESEALGYKTVPEVRGLARGGRWEGLLDKVGGAEEEGARGADGLEQADRRKGAGALFGLNGGPRRNAWDERREKGKRSGLAEGLLSLYKSREGQ</sequence>
<dbReference type="GO" id="GO:0005763">
    <property type="term" value="C:mitochondrial small ribosomal subunit"/>
    <property type="evidence" value="ECO:0007669"/>
    <property type="project" value="TreeGrafter"/>
</dbReference>
<proteinExistence type="predicted"/>
<feature type="region of interest" description="Disordered" evidence="1">
    <location>
        <begin position="22"/>
        <end position="76"/>
    </location>
</feature>
<accession>A0A6A6NTS9</accession>
<keyword evidence="3" id="KW-1185">Reference proteome</keyword>
<dbReference type="PANTHER" id="PTHR28058:SF1">
    <property type="entry name" value="SMALL RIBOSOMAL SUBUNIT PROTEIN BS1M"/>
    <property type="match status" value="1"/>
</dbReference>
<gene>
    <name evidence="2" type="ORF">BDY21DRAFT_365779</name>
</gene>
<evidence type="ECO:0000256" key="1">
    <source>
        <dbReference type="SAM" id="MobiDB-lite"/>
    </source>
</evidence>
<dbReference type="OrthoDB" id="3913595at2759"/>
<organism evidence="2 3">
    <name type="scientific">Lineolata rhizophorae</name>
    <dbReference type="NCBI Taxonomy" id="578093"/>
    <lineage>
        <taxon>Eukaryota</taxon>
        <taxon>Fungi</taxon>
        <taxon>Dikarya</taxon>
        <taxon>Ascomycota</taxon>
        <taxon>Pezizomycotina</taxon>
        <taxon>Dothideomycetes</taxon>
        <taxon>Dothideomycetes incertae sedis</taxon>
        <taxon>Lineolatales</taxon>
        <taxon>Lineolataceae</taxon>
        <taxon>Lineolata</taxon>
    </lineage>
</organism>
<keyword evidence="2" id="KW-0687">Ribonucleoprotein</keyword>
<dbReference type="InterPro" id="IPR016712">
    <property type="entry name" value="Rbsml_bS1m-like"/>
</dbReference>
<protein>
    <submittedName>
        <fullName evidence="2">Mitochondrial ribosomal protein MRP51</fullName>
    </submittedName>
</protein>
<name>A0A6A6NTS9_9PEZI</name>
<keyword evidence="2" id="KW-0689">Ribosomal protein</keyword>
<dbReference type="Proteomes" id="UP000799766">
    <property type="component" value="Unassembled WGS sequence"/>
</dbReference>
<evidence type="ECO:0000313" key="3">
    <source>
        <dbReference type="Proteomes" id="UP000799766"/>
    </source>
</evidence>
<dbReference type="Pfam" id="PF11709">
    <property type="entry name" value="Mit_ribos_Mrp51"/>
    <property type="match status" value="1"/>
</dbReference>
<dbReference type="PANTHER" id="PTHR28058">
    <property type="entry name" value="37S RIBOSOMAL PROTEIN MRP51, MITOCHONDRIAL"/>
    <property type="match status" value="1"/>
</dbReference>